<comment type="caution">
    <text evidence="3">The sequence shown here is derived from an EMBL/GenBank/DDBJ whole genome shotgun (WGS) entry which is preliminary data.</text>
</comment>
<keyword evidence="1" id="KW-0853">WD repeat</keyword>
<dbReference type="SMART" id="SM00320">
    <property type="entry name" value="WD40"/>
    <property type="match status" value="4"/>
</dbReference>
<gene>
    <name evidence="3" type="ORF">QCA50_001723</name>
</gene>
<protein>
    <recommendedName>
        <fullName evidence="5">WD40 repeat-like protein</fullName>
    </recommendedName>
</protein>
<evidence type="ECO:0000256" key="1">
    <source>
        <dbReference type="ARBA" id="ARBA00022574"/>
    </source>
</evidence>
<accession>A0AAW0GPH1</accession>
<proteinExistence type="predicted"/>
<dbReference type="InterPro" id="IPR001680">
    <property type="entry name" value="WD40_rpt"/>
</dbReference>
<evidence type="ECO:0008006" key="5">
    <source>
        <dbReference type="Google" id="ProtNLM"/>
    </source>
</evidence>
<evidence type="ECO:0000313" key="3">
    <source>
        <dbReference type="EMBL" id="KAK7694537.1"/>
    </source>
</evidence>
<evidence type="ECO:0000256" key="2">
    <source>
        <dbReference type="ARBA" id="ARBA00022737"/>
    </source>
</evidence>
<dbReference type="InterPro" id="IPR015943">
    <property type="entry name" value="WD40/YVTN_repeat-like_dom_sf"/>
</dbReference>
<dbReference type="AlphaFoldDB" id="A0AAW0GPH1"/>
<dbReference type="Gene3D" id="2.130.10.10">
    <property type="entry name" value="YVTN repeat-like/Quinoprotein amine dehydrogenase"/>
    <property type="match status" value="1"/>
</dbReference>
<dbReference type="PANTHER" id="PTHR13720">
    <property type="entry name" value="WD-40 REPEAT PROTEIN"/>
    <property type="match status" value="1"/>
</dbReference>
<reference evidence="3 4" key="1">
    <citation type="submission" date="2022-09" db="EMBL/GenBank/DDBJ databases">
        <authorList>
            <person name="Palmer J.M."/>
        </authorList>
    </citation>
    <scope>NUCLEOTIDE SEQUENCE [LARGE SCALE GENOMIC DNA]</scope>
    <source>
        <strain evidence="3 4">DSM 7382</strain>
    </source>
</reference>
<dbReference type="EMBL" id="JASBNA010000002">
    <property type="protein sequence ID" value="KAK7694537.1"/>
    <property type="molecule type" value="Genomic_DNA"/>
</dbReference>
<organism evidence="3 4">
    <name type="scientific">Cerrena zonata</name>
    <dbReference type="NCBI Taxonomy" id="2478898"/>
    <lineage>
        <taxon>Eukaryota</taxon>
        <taxon>Fungi</taxon>
        <taxon>Dikarya</taxon>
        <taxon>Basidiomycota</taxon>
        <taxon>Agaricomycotina</taxon>
        <taxon>Agaricomycetes</taxon>
        <taxon>Polyporales</taxon>
        <taxon>Cerrenaceae</taxon>
        <taxon>Cerrena</taxon>
    </lineage>
</organism>
<dbReference type="PANTHER" id="PTHR13720:SF33">
    <property type="entry name" value="HELP DOMAIN-CONTAINING PROTEIN"/>
    <property type="match status" value="1"/>
</dbReference>
<keyword evidence="2" id="KW-0677">Repeat</keyword>
<evidence type="ECO:0000313" key="4">
    <source>
        <dbReference type="Proteomes" id="UP001385951"/>
    </source>
</evidence>
<dbReference type="InterPro" id="IPR036322">
    <property type="entry name" value="WD40_repeat_dom_sf"/>
</dbReference>
<dbReference type="InterPro" id="IPR050630">
    <property type="entry name" value="WD_repeat_EMAP"/>
</dbReference>
<dbReference type="Proteomes" id="UP001385951">
    <property type="component" value="Unassembled WGS sequence"/>
</dbReference>
<sequence length="451" mass="49390">MLGLGLQQDIQGRHSKQSWHNGTESSTIGLVTAQNTFPWERSSFAFLAHRPKQHINKSPGAVNSIVQSGQYCAIASVTTGGDDIGESEINPYNLEGSLVALNHDEVMTTEGHSIEIQGTTNGVKRYMTVADIQFNPLKPYILASAGYDLCVRFWSCKSIEWGKLPQMHKLQLECSPRKLGYMPNQSLLAIGGDNGTLYLSQYKKKRDVSITPVSRRQMISDFSWGTGSSAGHLLATTCTSDDDELKDPTGVHKLVNAEIGKSVCTLDIADGGHAVTINNTGNYSYIYTKGSLLRHTLWIHDMSQRNSRACQSIQLDVQDQTEVNAITISPDDRYIALAWKHNVIHVYDSQYLSKGPLHVYSHGPSIAAETPYGVVKAQWVSRPSGVVDLVSGGADGCICLWDVSRANDDIRNGQILLQLDDDIGYFSLGDIHKQEMPIVVGTCGGDTFGVK</sequence>
<name>A0AAW0GPH1_9APHY</name>
<dbReference type="SUPFAM" id="SSF50978">
    <property type="entry name" value="WD40 repeat-like"/>
    <property type="match status" value="1"/>
</dbReference>
<keyword evidence="4" id="KW-1185">Reference proteome</keyword>